<feature type="region of interest" description="Disordered" evidence="1">
    <location>
        <begin position="225"/>
        <end position="273"/>
    </location>
</feature>
<dbReference type="Gene3D" id="2.60.120.260">
    <property type="entry name" value="Galactose-binding domain-like"/>
    <property type="match status" value="1"/>
</dbReference>
<dbReference type="OrthoDB" id="1808021at2"/>
<keyword evidence="3" id="KW-1185">Reference proteome</keyword>
<feature type="compositionally biased region" description="Basic and acidic residues" evidence="1">
    <location>
        <begin position="257"/>
        <end position="273"/>
    </location>
</feature>
<gene>
    <name evidence="2" type="ORF">SAMN05660706_11759</name>
</gene>
<dbReference type="Proteomes" id="UP000199584">
    <property type="component" value="Unassembled WGS sequence"/>
</dbReference>
<name>A0A1I6DTL0_9FIRM</name>
<accession>A0A1I6DTL0</accession>
<feature type="region of interest" description="Disordered" evidence="1">
    <location>
        <begin position="163"/>
        <end position="209"/>
    </location>
</feature>
<evidence type="ECO:0000256" key="1">
    <source>
        <dbReference type="SAM" id="MobiDB-lite"/>
    </source>
</evidence>
<protein>
    <submittedName>
        <fullName evidence="2">Uncharacterized protein</fullName>
    </submittedName>
</protein>
<dbReference type="EMBL" id="FOYM01000017">
    <property type="protein sequence ID" value="SFR08803.1"/>
    <property type="molecule type" value="Genomic_DNA"/>
</dbReference>
<evidence type="ECO:0000313" key="3">
    <source>
        <dbReference type="Proteomes" id="UP000199584"/>
    </source>
</evidence>
<proteinExistence type="predicted"/>
<dbReference type="AlphaFoldDB" id="A0A1I6DTL0"/>
<feature type="compositionally biased region" description="Pro residues" evidence="1">
    <location>
        <begin position="184"/>
        <end position="200"/>
    </location>
</feature>
<sequence length="273" mass="29315">MAKQLLLNRGFENEFDCYITQGSVSTNNDIAYSGEKSAQLIATPTEIAEISQVVYFIPPLSPVKFSFCAKRFISQDVENVSNIRAEVNFISPLGTVIPPGIVIAIRGRDISKKAWNYYEGYAEVPLFSIAAQVIIRLEPPASGSSGLLIDDLALVAEVAMPAPPPAPASPEQQENPAVSGSPFVNPPFPGLPFTPSPTPVTPGQQQNPAVPEWPFANLPFPNLPFTPPPTSGIPFPGWPFSNMALHTTGAPGQENQDSSRSDDGNTPDTEKKE</sequence>
<organism evidence="2 3">
    <name type="scientific">Desulfoscipio geothermicus DSM 3669</name>
    <dbReference type="NCBI Taxonomy" id="1121426"/>
    <lineage>
        <taxon>Bacteria</taxon>
        <taxon>Bacillati</taxon>
        <taxon>Bacillota</taxon>
        <taxon>Clostridia</taxon>
        <taxon>Eubacteriales</taxon>
        <taxon>Desulfallaceae</taxon>
        <taxon>Desulfoscipio</taxon>
    </lineage>
</organism>
<evidence type="ECO:0000313" key="2">
    <source>
        <dbReference type="EMBL" id="SFR08803.1"/>
    </source>
</evidence>
<dbReference type="RefSeq" id="WP_092484103.1">
    <property type="nucleotide sequence ID" value="NZ_FOYM01000017.1"/>
</dbReference>
<reference evidence="3" key="1">
    <citation type="submission" date="2016-10" db="EMBL/GenBank/DDBJ databases">
        <authorList>
            <person name="Varghese N."/>
            <person name="Submissions S."/>
        </authorList>
    </citation>
    <scope>NUCLEOTIDE SEQUENCE [LARGE SCALE GENOMIC DNA]</scope>
    <source>
        <strain evidence="3">DSM 3669</strain>
    </source>
</reference>